<sequence length="133" mass="15998">MFVYNKHKYNLPIRNESEVLLFTAMSYWEQLLLFPYDESEEDSIQKEEELALKLELFDNSAGFLSDKDTLDSSIFARIIIRRLVASGLHSLYPLRRLPLTQLYRHLYLQFCWNRATWTVEWYRVVFLDESTFS</sequence>
<evidence type="ECO:0000313" key="2">
    <source>
        <dbReference type="Proteomes" id="UP001235939"/>
    </source>
</evidence>
<reference evidence="1 2" key="1">
    <citation type="submission" date="2022-01" db="EMBL/GenBank/DDBJ databases">
        <title>A chromosomal length assembly of Cordylochernes scorpioides.</title>
        <authorList>
            <person name="Zeh D."/>
            <person name="Zeh J."/>
        </authorList>
    </citation>
    <scope>NUCLEOTIDE SEQUENCE [LARGE SCALE GENOMIC DNA]</scope>
    <source>
        <strain evidence="1">IN4F17</strain>
        <tissue evidence="1">Whole Body</tissue>
    </source>
</reference>
<evidence type="ECO:0008006" key="3">
    <source>
        <dbReference type="Google" id="ProtNLM"/>
    </source>
</evidence>
<keyword evidence="2" id="KW-1185">Reference proteome</keyword>
<proteinExistence type="predicted"/>
<dbReference type="Proteomes" id="UP001235939">
    <property type="component" value="Chromosome 09"/>
</dbReference>
<organism evidence="1 2">
    <name type="scientific">Cordylochernes scorpioides</name>
    <dbReference type="NCBI Taxonomy" id="51811"/>
    <lineage>
        <taxon>Eukaryota</taxon>
        <taxon>Metazoa</taxon>
        <taxon>Ecdysozoa</taxon>
        <taxon>Arthropoda</taxon>
        <taxon>Chelicerata</taxon>
        <taxon>Arachnida</taxon>
        <taxon>Pseudoscorpiones</taxon>
        <taxon>Cheliferoidea</taxon>
        <taxon>Chernetidae</taxon>
        <taxon>Cordylochernes</taxon>
    </lineage>
</organism>
<name>A0ABY6KXY2_9ARAC</name>
<protein>
    <recommendedName>
        <fullName evidence="3">Maturase K</fullName>
    </recommendedName>
</protein>
<dbReference type="EMBL" id="CP092871">
    <property type="protein sequence ID" value="UYV72538.1"/>
    <property type="molecule type" value="Genomic_DNA"/>
</dbReference>
<gene>
    <name evidence="1" type="ORF">LAZ67_9003622</name>
</gene>
<evidence type="ECO:0000313" key="1">
    <source>
        <dbReference type="EMBL" id="UYV72538.1"/>
    </source>
</evidence>
<accession>A0ABY6KXY2</accession>